<dbReference type="CDD" id="cd06267">
    <property type="entry name" value="PBP1_LacI_sugar_binding-like"/>
    <property type="match status" value="1"/>
</dbReference>
<dbReference type="Proteomes" id="UP001056500">
    <property type="component" value="Chromosome"/>
</dbReference>
<dbReference type="PROSITE" id="PS50932">
    <property type="entry name" value="HTH_LACI_2"/>
    <property type="match status" value="1"/>
</dbReference>
<keyword evidence="3" id="KW-0804">Transcription</keyword>
<evidence type="ECO:0000313" key="5">
    <source>
        <dbReference type="EMBL" id="USG67800.1"/>
    </source>
</evidence>
<dbReference type="PRINTS" id="PR00036">
    <property type="entry name" value="HTHLACI"/>
</dbReference>
<evidence type="ECO:0000313" key="6">
    <source>
        <dbReference type="Proteomes" id="UP001056500"/>
    </source>
</evidence>
<evidence type="ECO:0000256" key="1">
    <source>
        <dbReference type="ARBA" id="ARBA00023015"/>
    </source>
</evidence>
<evidence type="ECO:0000256" key="3">
    <source>
        <dbReference type="ARBA" id="ARBA00023163"/>
    </source>
</evidence>
<dbReference type="CDD" id="cd01392">
    <property type="entry name" value="HTH_LacI"/>
    <property type="match status" value="1"/>
</dbReference>
<dbReference type="EMBL" id="CP098755">
    <property type="protein sequence ID" value="USG67800.1"/>
    <property type="molecule type" value="Genomic_DNA"/>
</dbReference>
<dbReference type="PANTHER" id="PTHR30146">
    <property type="entry name" value="LACI-RELATED TRANSCRIPTIONAL REPRESSOR"/>
    <property type="match status" value="1"/>
</dbReference>
<dbReference type="InterPro" id="IPR046335">
    <property type="entry name" value="LacI/GalR-like_sensor"/>
</dbReference>
<dbReference type="InterPro" id="IPR028082">
    <property type="entry name" value="Peripla_BP_I"/>
</dbReference>
<feature type="domain" description="HTH lacI-type" evidence="4">
    <location>
        <begin position="3"/>
        <end position="57"/>
    </location>
</feature>
<protein>
    <submittedName>
        <fullName evidence="5">LacI family transcriptional regulator</fullName>
    </submittedName>
</protein>
<dbReference type="SUPFAM" id="SSF53822">
    <property type="entry name" value="Periplasmic binding protein-like I"/>
    <property type="match status" value="1"/>
</dbReference>
<name>A0ABY4WKY0_9BACL</name>
<proteinExistence type="predicted"/>
<evidence type="ECO:0000256" key="2">
    <source>
        <dbReference type="ARBA" id="ARBA00023125"/>
    </source>
</evidence>
<accession>A0ABY4WKY0</accession>
<dbReference type="Pfam" id="PF00356">
    <property type="entry name" value="LacI"/>
    <property type="match status" value="1"/>
</dbReference>
<dbReference type="InterPro" id="IPR000843">
    <property type="entry name" value="HTH_LacI"/>
</dbReference>
<dbReference type="Gene3D" id="3.40.50.2300">
    <property type="match status" value="2"/>
</dbReference>
<keyword evidence="6" id="KW-1185">Reference proteome</keyword>
<dbReference type="InterPro" id="IPR010982">
    <property type="entry name" value="Lambda_DNA-bd_dom_sf"/>
</dbReference>
<sequence>MKPTIYDVAKEAGVSTATVSKVINNTGKIGDKTKEKVLRVMEQLNYQPKAVASAPRGKLSHSIGLLIPDLANPFFAEFARSIEDCGRELGYSILICSTDFQKANELKHSSFLIEKKVDGIIIISGSQDESFIKDLLDKQIPAVIVNKELTTPLPIDSVSVDDFFGGYEATKHLLELGHRRIGTIQLGELMLGKERLRGYKHALEQYEVKYEKSLIFFCSPNATIEESKQISLEILSSPNRPTAIFAGNDILALGVIHAAMELGLPIPDGLSVIGFDNTVLSAMSNPPLTTMAQSIQDMGRISINLLLEGIKGIQRNKQKIQLRPELVIRKTTKGIYSVNSKLITK</sequence>
<dbReference type="Gene3D" id="1.10.260.40">
    <property type="entry name" value="lambda repressor-like DNA-binding domains"/>
    <property type="match status" value="1"/>
</dbReference>
<gene>
    <name evidence="5" type="ORF">NDK47_11205</name>
</gene>
<keyword evidence="2" id="KW-0238">DNA-binding</keyword>
<reference evidence="5" key="1">
    <citation type="submission" date="2022-06" db="EMBL/GenBank/DDBJ databases">
        <title>Genome sequencing of Brevibacillus sp. BB3-R1.</title>
        <authorList>
            <person name="Heo J."/>
            <person name="Lee D."/>
            <person name="Won M."/>
            <person name="Han B.-H."/>
            <person name="Hong S.-B."/>
            <person name="Kwon S.-W."/>
        </authorList>
    </citation>
    <scope>NUCLEOTIDE SEQUENCE</scope>
    <source>
        <strain evidence="5">BB3-R1</strain>
    </source>
</reference>
<dbReference type="Pfam" id="PF13377">
    <property type="entry name" value="Peripla_BP_3"/>
    <property type="match status" value="1"/>
</dbReference>
<dbReference type="PROSITE" id="PS00356">
    <property type="entry name" value="HTH_LACI_1"/>
    <property type="match status" value="1"/>
</dbReference>
<organism evidence="5 6">
    <name type="scientific">Brevibacillus ruminantium</name>
    <dbReference type="NCBI Taxonomy" id="2950604"/>
    <lineage>
        <taxon>Bacteria</taxon>
        <taxon>Bacillati</taxon>
        <taxon>Bacillota</taxon>
        <taxon>Bacilli</taxon>
        <taxon>Bacillales</taxon>
        <taxon>Paenibacillaceae</taxon>
        <taxon>Brevibacillus</taxon>
    </lineage>
</organism>
<dbReference type="PANTHER" id="PTHR30146:SF147">
    <property type="entry name" value="HTH-TYPE TRANSCRIPTIONAL REGULATOR DEGA"/>
    <property type="match status" value="1"/>
</dbReference>
<evidence type="ECO:0000259" key="4">
    <source>
        <dbReference type="PROSITE" id="PS50932"/>
    </source>
</evidence>
<dbReference type="SUPFAM" id="SSF47413">
    <property type="entry name" value="lambda repressor-like DNA-binding domains"/>
    <property type="match status" value="1"/>
</dbReference>
<dbReference type="RefSeq" id="WP_251874894.1">
    <property type="nucleotide sequence ID" value="NZ_CP098755.1"/>
</dbReference>
<dbReference type="SMART" id="SM00354">
    <property type="entry name" value="HTH_LACI"/>
    <property type="match status" value="1"/>
</dbReference>
<keyword evidence="1" id="KW-0805">Transcription regulation</keyword>